<evidence type="ECO:0000313" key="4">
    <source>
        <dbReference type="Proteomes" id="UP000681526"/>
    </source>
</evidence>
<dbReference type="NCBIfam" id="NF033580">
    <property type="entry name" value="transpos_IS5_3"/>
    <property type="match status" value="1"/>
</dbReference>
<gene>
    <name evidence="3" type="primary">txxe 1036</name>
    <name evidence="3" type="ORF">TXXE_05380</name>
</gene>
<dbReference type="Proteomes" id="UP000681526">
    <property type="component" value="Unassembled WGS sequence"/>
</dbReference>
<proteinExistence type="predicted"/>
<dbReference type="Pfam" id="PF01609">
    <property type="entry name" value="DDE_Tnp_1"/>
    <property type="match status" value="1"/>
</dbReference>
<comment type="caution">
    <text evidence="3">The sequence shown here is derived from an EMBL/GenBank/DDBJ whole genome shotgun (WGS) entry which is preliminary data.</text>
</comment>
<sequence length="159" mass="18419">MGEKKTGPNPTDRGKRGTKRSLWTDGRGMPLGVVVDGANRHDMKLLGPTLSEPAAPRPEPDAKNPQHLCLDKGYDYPIIREQVAELGYVLHLRSRGEEKEEKAAIPGYRARRWVVERIHSWMNRFRRLFIRWEKKVENYEAMLHFACAWICFRCAEVFG</sequence>
<dbReference type="PANTHER" id="PTHR30007">
    <property type="entry name" value="PHP DOMAIN PROTEIN"/>
    <property type="match status" value="1"/>
</dbReference>
<feature type="compositionally biased region" description="Basic and acidic residues" evidence="1">
    <location>
        <begin position="58"/>
        <end position="68"/>
    </location>
</feature>
<accession>A0ABM8V1S3</accession>
<protein>
    <submittedName>
        <fullName evidence="3">Transposase IS4 family protein</fullName>
    </submittedName>
</protein>
<reference evidence="3 4" key="1">
    <citation type="submission" date="2021-04" db="EMBL/GenBank/DDBJ databases">
        <authorList>
            <person name="Rakotoarivonina H."/>
        </authorList>
    </citation>
    <scope>NUCLEOTIDE SEQUENCE [LARGE SCALE GENOMIC DNA]</scope>
    <source>
        <strain evidence="3 4">XE</strain>
    </source>
</reference>
<dbReference type="EMBL" id="CAJRAY010000024">
    <property type="protein sequence ID" value="CAG5081731.1"/>
    <property type="molecule type" value="Genomic_DNA"/>
</dbReference>
<dbReference type="PANTHER" id="PTHR30007:SF0">
    <property type="entry name" value="TRANSPOSASE"/>
    <property type="match status" value="1"/>
</dbReference>
<dbReference type="InterPro" id="IPR002559">
    <property type="entry name" value="Transposase_11"/>
</dbReference>
<evidence type="ECO:0000256" key="1">
    <source>
        <dbReference type="SAM" id="MobiDB-lite"/>
    </source>
</evidence>
<name>A0ABM8V1S3_THEXY</name>
<keyword evidence="4" id="KW-1185">Reference proteome</keyword>
<evidence type="ECO:0000259" key="2">
    <source>
        <dbReference type="Pfam" id="PF01609"/>
    </source>
</evidence>
<organism evidence="3 4">
    <name type="scientific">Thermobacillus xylanilyticus</name>
    <dbReference type="NCBI Taxonomy" id="76633"/>
    <lineage>
        <taxon>Bacteria</taxon>
        <taxon>Bacillati</taxon>
        <taxon>Bacillota</taxon>
        <taxon>Bacilli</taxon>
        <taxon>Bacillales</taxon>
        <taxon>Paenibacillaceae</taxon>
        <taxon>Thermobacillus</taxon>
    </lineage>
</organism>
<evidence type="ECO:0000313" key="3">
    <source>
        <dbReference type="EMBL" id="CAG5081731.1"/>
    </source>
</evidence>
<feature type="domain" description="Transposase IS4-like" evidence="2">
    <location>
        <begin position="6"/>
        <end position="150"/>
    </location>
</feature>
<feature type="region of interest" description="Disordered" evidence="1">
    <location>
        <begin position="1"/>
        <end position="28"/>
    </location>
</feature>
<feature type="region of interest" description="Disordered" evidence="1">
    <location>
        <begin position="44"/>
        <end position="68"/>
    </location>
</feature>